<gene>
    <name evidence="3" type="ORF">EVJ46_02655</name>
</gene>
<feature type="domain" description="HMA" evidence="2">
    <location>
        <begin position="2"/>
        <end position="67"/>
    </location>
</feature>
<organism evidence="3 4">
    <name type="scientific">Acididesulfobacter guangdongensis</name>
    <dbReference type="NCBI Taxonomy" id="2597225"/>
    <lineage>
        <taxon>Bacteria</taxon>
        <taxon>Deltaproteobacteria</taxon>
        <taxon>Candidatus Acidulodesulfobacterales</taxon>
        <taxon>Candidatus Acididesulfobacter</taxon>
    </lineage>
</organism>
<protein>
    <submittedName>
        <fullName evidence="3">Heavy-metal-associated domain-containing protein</fullName>
    </submittedName>
</protein>
<dbReference type="EMBL" id="SGBC01000001">
    <property type="protein sequence ID" value="RZD17146.1"/>
    <property type="molecule type" value="Genomic_DNA"/>
</dbReference>
<dbReference type="InterPro" id="IPR006121">
    <property type="entry name" value="HMA_dom"/>
</dbReference>
<evidence type="ECO:0000256" key="1">
    <source>
        <dbReference type="ARBA" id="ARBA00022723"/>
    </source>
</evidence>
<keyword evidence="1" id="KW-0479">Metal-binding</keyword>
<comment type="caution">
    <text evidence="3">The sequence shown here is derived from an EMBL/GenBank/DDBJ whole genome shotgun (WGS) entry which is preliminary data.</text>
</comment>
<dbReference type="SUPFAM" id="SSF55008">
    <property type="entry name" value="HMA, heavy metal-associated domain"/>
    <property type="match status" value="1"/>
</dbReference>
<dbReference type="CDD" id="cd00371">
    <property type="entry name" value="HMA"/>
    <property type="match status" value="1"/>
</dbReference>
<dbReference type="Proteomes" id="UP000316562">
    <property type="component" value="Unassembled WGS sequence"/>
</dbReference>
<dbReference type="AlphaFoldDB" id="A0A519BIR0"/>
<accession>A0A519BIR0</accession>
<dbReference type="GO" id="GO:0006825">
    <property type="term" value="P:copper ion transport"/>
    <property type="evidence" value="ECO:0007669"/>
    <property type="project" value="InterPro"/>
</dbReference>
<dbReference type="InterPro" id="IPR036163">
    <property type="entry name" value="HMA_dom_sf"/>
</dbReference>
<name>A0A519BIR0_ACIG2</name>
<dbReference type="GO" id="GO:0005507">
    <property type="term" value="F:copper ion binding"/>
    <property type="evidence" value="ECO:0007669"/>
    <property type="project" value="InterPro"/>
</dbReference>
<evidence type="ECO:0000313" key="4">
    <source>
        <dbReference type="Proteomes" id="UP000316562"/>
    </source>
</evidence>
<dbReference type="Gene3D" id="3.30.70.100">
    <property type="match status" value="1"/>
</dbReference>
<proteinExistence type="predicted"/>
<dbReference type="FunFam" id="3.30.70.100:FF:000001">
    <property type="entry name" value="ATPase copper transporting beta"/>
    <property type="match status" value="1"/>
</dbReference>
<reference evidence="3 4" key="1">
    <citation type="journal article" date="2019" name="ISME J.">
        <title>Insights into ecological role of a new deltaproteobacterial order Candidatus Acidulodesulfobacterales by metagenomics and metatranscriptomics.</title>
        <authorList>
            <person name="Tan S."/>
            <person name="Liu J."/>
            <person name="Fang Y."/>
            <person name="Hedlund B.P."/>
            <person name="Lian Z.H."/>
            <person name="Huang L.Y."/>
            <person name="Li J.T."/>
            <person name="Huang L.N."/>
            <person name="Li W.J."/>
            <person name="Jiang H.C."/>
            <person name="Dong H.L."/>
            <person name="Shu W.S."/>
        </authorList>
    </citation>
    <scope>NUCLEOTIDE SEQUENCE [LARGE SCALE GENOMIC DNA]</scope>
    <source>
        <strain evidence="3">AP2</strain>
    </source>
</reference>
<dbReference type="PRINTS" id="PR00944">
    <property type="entry name" value="CUEXPORT"/>
</dbReference>
<evidence type="ECO:0000259" key="2">
    <source>
        <dbReference type="PROSITE" id="PS50846"/>
    </source>
</evidence>
<evidence type="ECO:0000313" key="3">
    <source>
        <dbReference type="EMBL" id="RZD17146.1"/>
    </source>
</evidence>
<dbReference type="PROSITE" id="PS50846">
    <property type="entry name" value="HMA_2"/>
    <property type="match status" value="1"/>
</dbReference>
<dbReference type="InterPro" id="IPR000428">
    <property type="entry name" value="Cu-bd"/>
</dbReference>
<sequence length="76" mass="8284">MKKIKIGIDGMSCQHCVANVDKAITKVKGVIEVNTSLSQKNSTITALDDINIDDIKKNIENAGYTPLNYEISDSSK</sequence>
<dbReference type="Pfam" id="PF00403">
    <property type="entry name" value="HMA"/>
    <property type="match status" value="1"/>
</dbReference>